<feature type="domain" description="DUF6250" evidence="2">
    <location>
        <begin position="69"/>
        <end position="225"/>
    </location>
</feature>
<keyword evidence="1" id="KW-0732">Signal</keyword>
<gene>
    <name evidence="3" type="ORF">EV194_103236</name>
</gene>
<dbReference type="AlphaFoldDB" id="A0A4R2GKH4"/>
<feature type="signal peptide" evidence="1">
    <location>
        <begin position="1"/>
        <end position="20"/>
    </location>
</feature>
<keyword evidence="3" id="KW-0808">Transferase</keyword>
<evidence type="ECO:0000259" key="2">
    <source>
        <dbReference type="Pfam" id="PF19763"/>
    </source>
</evidence>
<feature type="chain" id="PRO_5021010045" evidence="1">
    <location>
        <begin position="21"/>
        <end position="233"/>
    </location>
</feature>
<name>A0A4R2GKH4_9BACT</name>
<dbReference type="Gene3D" id="2.60.120.200">
    <property type="match status" value="1"/>
</dbReference>
<comment type="caution">
    <text evidence="3">The sequence shown here is derived from an EMBL/GenBank/DDBJ whole genome shotgun (WGS) entry which is preliminary data.</text>
</comment>
<keyword evidence="4" id="KW-1185">Reference proteome</keyword>
<dbReference type="Pfam" id="PF19763">
    <property type="entry name" value="DUF6250"/>
    <property type="match status" value="1"/>
</dbReference>
<dbReference type="GO" id="GO:0008168">
    <property type="term" value="F:methyltransferase activity"/>
    <property type="evidence" value="ECO:0007669"/>
    <property type="project" value="UniProtKB-KW"/>
</dbReference>
<dbReference type="OrthoDB" id="262615at2"/>
<sequence>MKQVITILSILLIIALSSCGGSSSSVNITKELILSDDFSNGLNKMKWVVEIDSTPQSRVYVENGQLITDTEGGVTVWLNKELSGNYIIEYQRTVMVEDGINDRLSDLNQFWMASDPNNENLFTRSGKFEEYDDLSQYYVGVGGNYNTTTRFRKYDGYGERIIIEEKNEPPYLLEANTTYNVKIKVNNGNISFWMNDLCYFEYKDSEPLTSGYFGFRSTWSRHHIDFINIYKIH</sequence>
<dbReference type="RefSeq" id="WP_132433225.1">
    <property type="nucleotide sequence ID" value="NZ_SLWK01000003.1"/>
</dbReference>
<reference evidence="3 4" key="1">
    <citation type="submission" date="2019-03" db="EMBL/GenBank/DDBJ databases">
        <title>Genomic Encyclopedia of Type Strains, Phase IV (KMG-IV): sequencing the most valuable type-strain genomes for metagenomic binning, comparative biology and taxonomic classification.</title>
        <authorList>
            <person name="Goeker M."/>
        </authorList>
    </citation>
    <scope>NUCLEOTIDE SEQUENCE [LARGE SCALE GENOMIC DNA]</scope>
    <source>
        <strain evidence="3 4">DSM 24179</strain>
    </source>
</reference>
<dbReference type="InterPro" id="IPR046217">
    <property type="entry name" value="DUF6250"/>
</dbReference>
<keyword evidence="3" id="KW-0489">Methyltransferase</keyword>
<dbReference type="EMBL" id="SLWK01000003">
    <property type="protein sequence ID" value="TCO09324.1"/>
    <property type="molecule type" value="Genomic_DNA"/>
</dbReference>
<accession>A0A4R2GKH4</accession>
<evidence type="ECO:0000256" key="1">
    <source>
        <dbReference type="SAM" id="SignalP"/>
    </source>
</evidence>
<evidence type="ECO:0000313" key="3">
    <source>
        <dbReference type="EMBL" id="TCO09324.1"/>
    </source>
</evidence>
<dbReference type="GO" id="GO:0032259">
    <property type="term" value="P:methylation"/>
    <property type="evidence" value="ECO:0007669"/>
    <property type="project" value="UniProtKB-KW"/>
</dbReference>
<dbReference type="PROSITE" id="PS51257">
    <property type="entry name" value="PROKAR_LIPOPROTEIN"/>
    <property type="match status" value="1"/>
</dbReference>
<proteinExistence type="predicted"/>
<protein>
    <submittedName>
        <fullName evidence="3">Farnesoic acid O-methyltransferase</fullName>
    </submittedName>
</protein>
<organism evidence="3 4">
    <name type="scientific">Natronoflexus pectinivorans</name>
    <dbReference type="NCBI Taxonomy" id="682526"/>
    <lineage>
        <taxon>Bacteria</taxon>
        <taxon>Pseudomonadati</taxon>
        <taxon>Bacteroidota</taxon>
        <taxon>Bacteroidia</taxon>
        <taxon>Marinilabiliales</taxon>
        <taxon>Marinilabiliaceae</taxon>
        <taxon>Natronoflexus</taxon>
    </lineage>
</organism>
<dbReference type="Proteomes" id="UP000295221">
    <property type="component" value="Unassembled WGS sequence"/>
</dbReference>
<evidence type="ECO:0000313" key="4">
    <source>
        <dbReference type="Proteomes" id="UP000295221"/>
    </source>
</evidence>